<dbReference type="NCBIfam" id="TIGR03083">
    <property type="entry name" value="maleylpyruvate isomerase family mycothiol-dependent enzyme"/>
    <property type="match status" value="1"/>
</dbReference>
<protein>
    <submittedName>
        <fullName evidence="2">TIGR03083 family protein</fullName>
    </submittedName>
</protein>
<dbReference type="Gene3D" id="1.20.120.450">
    <property type="entry name" value="dinb family like domain"/>
    <property type="match status" value="1"/>
</dbReference>
<evidence type="ECO:0000259" key="1">
    <source>
        <dbReference type="Pfam" id="PF11716"/>
    </source>
</evidence>
<evidence type="ECO:0000313" key="3">
    <source>
        <dbReference type="Proteomes" id="UP000219612"/>
    </source>
</evidence>
<feature type="domain" description="Mycothiol-dependent maleylpyruvate isomerase metal-binding" evidence="1">
    <location>
        <begin position="9"/>
        <end position="55"/>
    </location>
</feature>
<dbReference type="InterPro" id="IPR024344">
    <property type="entry name" value="MDMPI_metal-binding"/>
</dbReference>
<dbReference type="OrthoDB" id="5178565at2"/>
<dbReference type="EMBL" id="OBDY01000004">
    <property type="protein sequence ID" value="SNY34004.1"/>
    <property type="molecule type" value="Genomic_DNA"/>
</dbReference>
<gene>
    <name evidence="2" type="ORF">SAMN05421748_104216</name>
</gene>
<dbReference type="RefSeq" id="WP_097320103.1">
    <property type="nucleotide sequence ID" value="NZ_OBDY01000004.1"/>
</dbReference>
<dbReference type="Pfam" id="PF11716">
    <property type="entry name" value="MDMPI_N"/>
    <property type="match status" value="1"/>
</dbReference>
<name>A0A285HED7_9ACTN</name>
<accession>A0A285HED7</accession>
<dbReference type="Proteomes" id="UP000219612">
    <property type="component" value="Unassembled WGS sequence"/>
</dbReference>
<dbReference type="InterPro" id="IPR017517">
    <property type="entry name" value="Maleyloyr_isom"/>
</dbReference>
<dbReference type="SUPFAM" id="SSF109854">
    <property type="entry name" value="DinB/YfiT-like putative metalloenzymes"/>
    <property type="match status" value="1"/>
</dbReference>
<dbReference type="GO" id="GO:0046872">
    <property type="term" value="F:metal ion binding"/>
    <property type="evidence" value="ECO:0007669"/>
    <property type="project" value="InterPro"/>
</dbReference>
<sequence length="209" mass="22509">MTSINAAIAQERRRTADLLESLTPSQLAVRSLCGDWTVREVAAHLLAAVEAPRGATLSAMMRSGFRLHRANALLAQSLGRLPVEEIADGLRRNADNDFKPPVVGYPGQLTDLLVHGQDIRRPLGLPHRLPLDSLRIALDFLTTGRPVGFTKKAWLAGLSFASSDLDWSFGSGPLVTAPAEALMMAMTGRRAVVGELEGPGVRLLASRLE</sequence>
<evidence type="ECO:0000313" key="2">
    <source>
        <dbReference type="EMBL" id="SNY34004.1"/>
    </source>
</evidence>
<organism evidence="2 3">
    <name type="scientific">Paractinoplanes atraurantiacus</name>
    <dbReference type="NCBI Taxonomy" id="1036182"/>
    <lineage>
        <taxon>Bacteria</taxon>
        <taxon>Bacillati</taxon>
        <taxon>Actinomycetota</taxon>
        <taxon>Actinomycetes</taxon>
        <taxon>Micromonosporales</taxon>
        <taxon>Micromonosporaceae</taxon>
        <taxon>Paractinoplanes</taxon>
    </lineage>
</organism>
<dbReference type="InterPro" id="IPR034660">
    <property type="entry name" value="DinB/YfiT-like"/>
</dbReference>
<reference evidence="3" key="1">
    <citation type="submission" date="2017-09" db="EMBL/GenBank/DDBJ databases">
        <authorList>
            <person name="Varghese N."/>
            <person name="Submissions S."/>
        </authorList>
    </citation>
    <scope>NUCLEOTIDE SEQUENCE [LARGE SCALE GENOMIC DNA]</scope>
    <source>
        <strain evidence="3">CGMCC 4.6857</strain>
    </source>
</reference>
<proteinExistence type="predicted"/>
<keyword evidence="3" id="KW-1185">Reference proteome</keyword>
<dbReference type="AlphaFoldDB" id="A0A285HED7"/>